<evidence type="ECO:0000313" key="3">
    <source>
        <dbReference type="EMBL" id="QDU26349.1"/>
    </source>
</evidence>
<accession>A0A517Y7X8</accession>
<dbReference type="KEGG" id="aagg:ETAA8_14270"/>
<evidence type="ECO:0000256" key="1">
    <source>
        <dbReference type="SAM" id="MobiDB-lite"/>
    </source>
</evidence>
<feature type="domain" description="Oxidoreductase molybdopterin-binding" evidence="2">
    <location>
        <begin position="55"/>
        <end position="196"/>
    </location>
</feature>
<dbReference type="RefSeq" id="WP_145086764.1">
    <property type="nucleotide sequence ID" value="NZ_CP036274.1"/>
</dbReference>
<dbReference type="PANTHER" id="PTHR43032">
    <property type="entry name" value="PROTEIN-METHIONINE-SULFOXIDE REDUCTASE"/>
    <property type="match status" value="1"/>
</dbReference>
<dbReference type="OrthoDB" id="9778777at2"/>
<dbReference type="Gene3D" id="3.90.420.10">
    <property type="entry name" value="Oxidoreductase, molybdopterin-binding domain"/>
    <property type="match status" value="1"/>
</dbReference>
<evidence type="ECO:0000259" key="2">
    <source>
        <dbReference type="Pfam" id="PF00174"/>
    </source>
</evidence>
<organism evidence="3 4">
    <name type="scientific">Anatilimnocola aggregata</name>
    <dbReference type="NCBI Taxonomy" id="2528021"/>
    <lineage>
        <taxon>Bacteria</taxon>
        <taxon>Pseudomonadati</taxon>
        <taxon>Planctomycetota</taxon>
        <taxon>Planctomycetia</taxon>
        <taxon>Pirellulales</taxon>
        <taxon>Pirellulaceae</taxon>
        <taxon>Anatilimnocola</taxon>
    </lineage>
</organism>
<dbReference type="InterPro" id="IPR000572">
    <property type="entry name" value="OxRdtase_Mopterin-bd_dom"/>
</dbReference>
<proteinExistence type="predicted"/>
<keyword evidence="4" id="KW-1185">Reference proteome</keyword>
<gene>
    <name evidence="3" type="ORF">ETAA8_14270</name>
</gene>
<protein>
    <submittedName>
        <fullName evidence="3">TMAO/DMSO reductase</fullName>
    </submittedName>
</protein>
<name>A0A517Y7X8_9BACT</name>
<dbReference type="EMBL" id="CP036274">
    <property type="protein sequence ID" value="QDU26349.1"/>
    <property type="molecule type" value="Genomic_DNA"/>
</dbReference>
<dbReference type="Pfam" id="PF00174">
    <property type="entry name" value="Oxidored_molyb"/>
    <property type="match status" value="1"/>
</dbReference>
<dbReference type="Proteomes" id="UP000315017">
    <property type="component" value="Chromosome"/>
</dbReference>
<dbReference type="AlphaFoldDB" id="A0A517Y7X8"/>
<dbReference type="InterPro" id="IPR036374">
    <property type="entry name" value="OxRdtase_Mopterin-bd_sf"/>
</dbReference>
<feature type="region of interest" description="Disordered" evidence="1">
    <location>
        <begin position="1"/>
        <end position="41"/>
    </location>
</feature>
<dbReference type="CDD" id="cd02109">
    <property type="entry name" value="arch_bact_SO_family_Moco"/>
    <property type="match status" value="1"/>
</dbReference>
<reference evidence="3 4" key="1">
    <citation type="submission" date="2019-02" db="EMBL/GenBank/DDBJ databases">
        <title>Deep-cultivation of Planctomycetes and their phenomic and genomic characterization uncovers novel biology.</title>
        <authorList>
            <person name="Wiegand S."/>
            <person name="Jogler M."/>
            <person name="Boedeker C."/>
            <person name="Pinto D."/>
            <person name="Vollmers J."/>
            <person name="Rivas-Marin E."/>
            <person name="Kohn T."/>
            <person name="Peeters S.H."/>
            <person name="Heuer A."/>
            <person name="Rast P."/>
            <person name="Oberbeckmann S."/>
            <person name="Bunk B."/>
            <person name="Jeske O."/>
            <person name="Meyerdierks A."/>
            <person name="Storesund J.E."/>
            <person name="Kallscheuer N."/>
            <person name="Luecker S."/>
            <person name="Lage O.M."/>
            <person name="Pohl T."/>
            <person name="Merkel B.J."/>
            <person name="Hornburger P."/>
            <person name="Mueller R.-W."/>
            <person name="Bruemmer F."/>
            <person name="Labrenz M."/>
            <person name="Spormann A.M."/>
            <person name="Op den Camp H."/>
            <person name="Overmann J."/>
            <person name="Amann R."/>
            <person name="Jetten M.S.M."/>
            <person name="Mascher T."/>
            <person name="Medema M.H."/>
            <person name="Devos D.P."/>
            <person name="Kaster A.-K."/>
            <person name="Ovreas L."/>
            <person name="Rohde M."/>
            <person name="Galperin M.Y."/>
            <person name="Jogler C."/>
        </authorList>
    </citation>
    <scope>NUCLEOTIDE SEQUENCE [LARGE SCALE GENOMIC DNA]</scope>
    <source>
        <strain evidence="3 4">ETA_A8</strain>
    </source>
</reference>
<evidence type="ECO:0000313" key="4">
    <source>
        <dbReference type="Proteomes" id="UP000315017"/>
    </source>
</evidence>
<dbReference type="PANTHER" id="PTHR43032:SF4">
    <property type="entry name" value="OXIDOREDUCTASE MOLYBDOPTERIN-BINDING DOMAIN-CONTAINING PROTEIN"/>
    <property type="match status" value="1"/>
</dbReference>
<sequence>MTVDDPKYQPGEPPAPPADAIISPDTRRDNRIPPGQSRTPKWPVLDAFGTPRLPPADRWKLKIFGLVERPYDLSLAEFQALPRVKVFADFHCVTRWSRLSNVWEGVSTRYLLERAGILPQAKYVVCHGYDNGWTTNLPLSDFLAEDALLTDLHDGQPIAPDHGGPVRGMVPQLYAWKSAKWICGIELLPHDQAGYWERGGYHMRGDPWVEERFRDD</sequence>
<dbReference type="SUPFAM" id="SSF56524">
    <property type="entry name" value="Oxidoreductase molybdopterin-binding domain"/>
    <property type="match status" value="1"/>
</dbReference>